<proteinExistence type="predicted"/>
<evidence type="ECO:0000313" key="3">
    <source>
        <dbReference type="EMBL" id="QDZ24038.1"/>
    </source>
</evidence>
<gene>
    <name evidence="3" type="ORF">A3770_12p65560</name>
</gene>
<accession>A0A5B8MTD7</accession>
<dbReference type="EMBL" id="CP031045">
    <property type="protein sequence ID" value="QDZ24038.1"/>
    <property type="molecule type" value="Genomic_DNA"/>
</dbReference>
<feature type="coiled-coil region" evidence="1">
    <location>
        <begin position="34"/>
        <end position="212"/>
    </location>
</feature>
<feature type="region of interest" description="Disordered" evidence="2">
    <location>
        <begin position="381"/>
        <end position="446"/>
    </location>
</feature>
<organism evidence="3 4">
    <name type="scientific">Chloropicon primus</name>
    <dbReference type="NCBI Taxonomy" id="1764295"/>
    <lineage>
        <taxon>Eukaryota</taxon>
        <taxon>Viridiplantae</taxon>
        <taxon>Chlorophyta</taxon>
        <taxon>Chloropicophyceae</taxon>
        <taxon>Chloropicales</taxon>
        <taxon>Chloropicaceae</taxon>
        <taxon>Chloropicon</taxon>
    </lineage>
</organism>
<evidence type="ECO:0000256" key="2">
    <source>
        <dbReference type="SAM" id="MobiDB-lite"/>
    </source>
</evidence>
<reference evidence="3 4" key="1">
    <citation type="submission" date="2018-07" db="EMBL/GenBank/DDBJ databases">
        <title>The complete nuclear genome of the prasinophyte Chloropicon primus (CCMP1205).</title>
        <authorList>
            <person name="Pombert J.-F."/>
            <person name="Otis C."/>
            <person name="Turmel M."/>
            <person name="Lemieux C."/>
        </authorList>
    </citation>
    <scope>NUCLEOTIDE SEQUENCE [LARGE SCALE GENOMIC DNA]</scope>
    <source>
        <strain evidence="3 4">CCMP1205</strain>
    </source>
</reference>
<sequence length="541" mass="61926">MVEVDTPSKDPEPCQPCLSCSTKSDQLLERDKVIRKLRESLERERNARAQAEAKYKNVAEKNVGAEKLAAEANGKAVAAEKRVQDLEKKLEATVKACRSDRRKAMEELEVIQERCNQSLEEMKVDTAKQLEYAKKEYEDNIESIRKEAEDRVKEIEENAINDARGTALDHVQEAQAESAKAEAEVQDLRKELEKVTTERSEVVDQLRQINKKNEREKYVLHEKIEFMEQQYQERMTQQESVTRTEMQALHERQIKQVFKELEWEKQKLNFYKKNAENELQDNTELLLEIESIHERCAVEQEEIFNSMSEFKKEILERQQQVEFEMRVLLREEISFLSSLLRPASPDEDALVKANVVQLQKKVQKLKASFSYLKYRSLMGTEVKKQPASPDENTESSFETPMTGEQEVEDAPRTPGTPRNGLMKTSATTPGEGASTKGSNHGAYTNSPYLKASQKKETFVVSDARRSQSARPSRYNVADISTLKPSSASFTPNFSDLKPLKSVKNVNMGMLGGLQRGKADFFNLKDFKTLERKKSGRSTLGF</sequence>
<name>A0A5B8MTD7_9CHLO</name>
<evidence type="ECO:0000256" key="1">
    <source>
        <dbReference type="SAM" id="Coils"/>
    </source>
</evidence>
<dbReference type="Proteomes" id="UP000316726">
    <property type="component" value="Chromosome 12"/>
</dbReference>
<keyword evidence="4" id="KW-1185">Reference proteome</keyword>
<feature type="compositionally biased region" description="Polar residues" evidence="2">
    <location>
        <begin position="435"/>
        <end position="446"/>
    </location>
</feature>
<protein>
    <submittedName>
        <fullName evidence="3">Uncharacterized protein</fullName>
    </submittedName>
</protein>
<feature type="coiled-coil region" evidence="1">
    <location>
        <begin position="258"/>
        <end position="292"/>
    </location>
</feature>
<evidence type="ECO:0000313" key="4">
    <source>
        <dbReference type="Proteomes" id="UP000316726"/>
    </source>
</evidence>
<keyword evidence="1" id="KW-0175">Coiled coil</keyword>
<dbReference type="AlphaFoldDB" id="A0A5B8MTD7"/>